<evidence type="ECO:0000313" key="1">
    <source>
        <dbReference type="EMBL" id="GBP07364.1"/>
    </source>
</evidence>
<reference evidence="1 2" key="1">
    <citation type="journal article" date="2019" name="Commun. Biol.">
        <title>The bagworm genome reveals a unique fibroin gene that provides high tensile strength.</title>
        <authorList>
            <person name="Kono N."/>
            <person name="Nakamura H."/>
            <person name="Ohtoshi R."/>
            <person name="Tomita M."/>
            <person name="Numata K."/>
            <person name="Arakawa K."/>
        </authorList>
    </citation>
    <scope>NUCLEOTIDE SEQUENCE [LARGE SCALE GENOMIC DNA]</scope>
</reference>
<name>A0A4C1SZQ5_EUMVA</name>
<sequence length="144" mass="16073">MISKNKAVGVHASVSFTIDEVPSPLAPVRCSFRPTAARAARGECAPIRRPALLFLVISFILIRDEIYPDNVRARPTKCMLNHVCTQTLQAAARELIEEHNVKTRRILSAAAMLLNYTTKKTKYISYGNCKSDQNDIWTASSRIP</sequence>
<protein>
    <submittedName>
        <fullName evidence="1">Uncharacterized protein</fullName>
    </submittedName>
</protein>
<evidence type="ECO:0000313" key="2">
    <source>
        <dbReference type="Proteomes" id="UP000299102"/>
    </source>
</evidence>
<organism evidence="1 2">
    <name type="scientific">Eumeta variegata</name>
    <name type="common">Bagworm moth</name>
    <name type="synonym">Eumeta japonica</name>
    <dbReference type="NCBI Taxonomy" id="151549"/>
    <lineage>
        <taxon>Eukaryota</taxon>
        <taxon>Metazoa</taxon>
        <taxon>Ecdysozoa</taxon>
        <taxon>Arthropoda</taxon>
        <taxon>Hexapoda</taxon>
        <taxon>Insecta</taxon>
        <taxon>Pterygota</taxon>
        <taxon>Neoptera</taxon>
        <taxon>Endopterygota</taxon>
        <taxon>Lepidoptera</taxon>
        <taxon>Glossata</taxon>
        <taxon>Ditrysia</taxon>
        <taxon>Tineoidea</taxon>
        <taxon>Psychidae</taxon>
        <taxon>Oiketicinae</taxon>
        <taxon>Eumeta</taxon>
    </lineage>
</organism>
<gene>
    <name evidence="1" type="ORF">EVAR_4748_1</name>
</gene>
<dbReference type="EMBL" id="BGZK01000026">
    <property type="protein sequence ID" value="GBP07364.1"/>
    <property type="molecule type" value="Genomic_DNA"/>
</dbReference>
<comment type="caution">
    <text evidence="1">The sequence shown here is derived from an EMBL/GenBank/DDBJ whole genome shotgun (WGS) entry which is preliminary data.</text>
</comment>
<accession>A0A4C1SZQ5</accession>
<keyword evidence="2" id="KW-1185">Reference proteome</keyword>
<dbReference type="AlphaFoldDB" id="A0A4C1SZQ5"/>
<dbReference type="Proteomes" id="UP000299102">
    <property type="component" value="Unassembled WGS sequence"/>
</dbReference>
<proteinExistence type="predicted"/>